<evidence type="ECO:0000256" key="3">
    <source>
        <dbReference type="ARBA" id="ARBA00022833"/>
    </source>
</evidence>
<protein>
    <submittedName>
        <fullName evidence="6">Aldehyde-activating protein</fullName>
    </submittedName>
</protein>
<dbReference type="SUPFAM" id="SSF51316">
    <property type="entry name" value="Mss4-like"/>
    <property type="match status" value="1"/>
</dbReference>
<dbReference type="Pfam" id="PF04828">
    <property type="entry name" value="GFA"/>
    <property type="match status" value="1"/>
</dbReference>
<organism evidence="6 7">
    <name type="scientific">Aurantiacibacter luteus</name>
    <dbReference type="NCBI Taxonomy" id="1581420"/>
    <lineage>
        <taxon>Bacteria</taxon>
        <taxon>Pseudomonadati</taxon>
        <taxon>Pseudomonadota</taxon>
        <taxon>Alphaproteobacteria</taxon>
        <taxon>Sphingomonadales</taxon>
        <taxon>Erythrobacteraceae</taxon>
        <taxon>Aurantiacibacter</taxon>
    </lineage>
</organism>
<dbReference type="STRING" id="1581420.AAW00_01990"/>
<dbReference type="Gene3D" id="3.90.1590.10">
    <property type="entry name" value="glutathione-dependent formaldehyde- activating enzyme (gfa)"/>
    <property type="match status" value="1"/>
</dbReference>
<dbReference type="GO" id="GO:0046872">
    <property type="term" value="F:metal ion binding"/>
    <property type="evidence" value="ECO:0007669"/>
    <property type="project" value="UniProtKB-KW"/>
</dbReference>
<evidence type="ECO:0000256" key="1">
    <source>
        <dbReference type="ARBA" id="ARBA00005495"/>
    </source>
</evidence>
<dbReference type="PATRIC" id="fig|1581420.6.peg.398"/>
<keyword evidence="7" id="KW-1185">Reference proteome</keyword>
<evidence type="ECO:0000259" key="5">
    <source>
        <dbReference type="PROSITE" id="PS51891"/>
    </source>
</evidence>
<evidence type="ECO:0000256" key="4">
    <source>
        <dbReference type="ARBA" id="ARBA00023239"/>
    </source>
</evidence>
<dbReference type="EMBL" id="LBHB01000001">
    <property type="protein sequence ID" value="KLE36029.1"/>
    <property type="molecule type" value="Genomic_DNA"/>
</dbReference>
<dbReference type="Proteomes" id="UP000053464">
    <property type="component" value="Unassembled WGS sequence"/>
</dbReference>
<dbReference type="GO" id="GO:0016846">
    <property type="term" value="F:carbon-sulfur lyase activity"/>
    <property type="evidence" value="ECO:0007669"/>
    <property type="project" value="InterPro"/>
</dbReference>
<evidence type="ECO:0000313" key="6">
    <source>
        <dbReference type="EMBL" id="KLE36029.1"/>
    </source>
</evidence>
<keyword evidence="3" id="KW-0862">Zinc</keyword>
<gene>
    <name evidence="6" type="ORF">AAW00_01990</name>
</gene>
<dbReference type="InterPro" id="IPR011057">
    <property type="entry name" value="Mss4-like_sf"/>
</dbReference>
<comment type="similarity">
    <text evidence="1">Belongs to the Gfa family.</text>
</comment>
<evidence type="ECO:0000256" key="2">
    <source>
        <dbReference type="ARBA" id="ARBA00022723"/>
    </source>
</evidence>
<dbReference type="PANTHER" id="PTHR33337">
    <property type="entry name" value="GFA DOMAIN-CONTAINING PROTEIN"/>
    <property type="match status" value="1"/>
</dbReference>
<keyword evidence="2" id="KW-0479">Metal-binding</keyword>
<name>A0A0G9MZK6_9SPHN</name>
<dbReference type="PANTHER" id="PTHR33337:SF40">
    <property type="entry name" value="CENP-V_GFA DOMAIN-CONTAINING PROTEIN-RELATED"/>
    <property type="match status" value="1"/>
</dbReference>
<dbReference type="AlphaFoldDB" id="A0A0G9MZK6"/>
<dbReference type="InterPro" id="IPR006913">
    <property type="entry name" value="CENP-V/GFA"/>
</dbReference>
<feature type="domain" description="CENP-V/GFA" evidence="5">
    <location>
        <begin position="1"/>
        <end position="100"/>
    </location>
</feature>
<sequence length="138" mass="15260">MEGHCLCGAIRVILLEPKQAVELCHCDMCRRWGGAFYSALSGKDYRIDGEDKLGVYRSSDWATRDFCTVCGSHIGYSFLPAGTRSFLAGLFDDAHDLPIEKEIFVDEKPRWCDLSGNHPCQTGAEVIAEAEAAGYSFD</sequence>
<dbReference type="PROSITE" id="PS51891">
    <property type="entry name" value="CENP_V_GFA"/>
    <property type="match status" value="1"/>
</dbReference>
<evidence type="ECO:0000313" key="7">
    <source>
        <dbReference type="Proteomes" id="UP000053464"/>
    </source>
</evidence>
<comment type="caution">
    <text evidence="6">The sequence shown here is derived from an EMBL/GenBank/DDBJ whole genome shotgun (WGS) entry which is preliminary data.</text>
</comment>
<keyword evidence="4" id="KW-0456">Lyase</keyword>
<accession>A0A0G9MZK6</accession>
<reference evidence="6 7" key="1">
    <citation type="submission" date="2015-04" db="EMBL/GenBank/DDBJ databases">
        <title>The draft genome sequence of Erythrobacter luteus KA37.</title>
        <authorList>
            <person name="Zhuang L."/>
            <person name="Liu Y."/>
            <person name="Shao Z."/>
        </authorList>
    </citation>
    <scope>NUCLEOTIDE SEQUENCE [LARGE SCALE GENOMIC DNA]</scope>
    <source>
        <strain evidence="6 7">KA37</strain>
    </source>
</reference>
<proteinExistence type="inferred from homology"/>